<dbReference type="Proteomes" id="UP000835206">
    <property type="component" value="Chromosome 13"/>
</dbReference>
<feature type="region of interest" description="Disordered" evidence="2">
    <location>
        <begin position="442"/>
        <end position="518"/>
    </location>
</feature>
<dbReference type="OrthoDB" id="7615112at2759"/>
<feature type="region of interest" description="Disordered" evidence="2">
    <location>
        <begin position="351"/>
        <end position="370"/>
    </location>
</feature>
<keyword evidence="1" id="KW-0479">Metal-binding</keyword>
<reference evidence="5" key="1">
    <citation type="submission" date="2025-08" db="UniProtKB">
        <authorList>
            <consortium name="RefSeq"/>
        </authorList>
    </citation>
    <scope>IDENTIFICATION</scope>
</reference>
<organism evidence="4 5">
    <name type="scientific">Bombus terrestris</name>
    <name type="common">Buff-tailed bumblebee</name>
    <name type="synonym">Apis terrestris</name>
    <dbReference type="NCBI Taxonomy" id="30195"/>
    <lineage>
        <taxon>Eukaryota</taxon>
        <taxon>Metazoa</taxon>
        <taxon>Ecdysozoa</taxon>
        <taxon>Arthropoda</taxon>
        <taxon>Hexapoda</taxon>
        <taxon>Insecta</taxon>
        <taxon>Pterygota</taxon>
        <taxon>Neoptera</taxon>
        <taxon>Endopterygota</taxon>
        <taxon>Hymenoptera</taxon>
        <taxon>Apocrita</taxon>
        <taxon>Aculeata</taxon>
        <taxon>Apoidea</taxon>
        <taxon>Anthophila</taxon>
        <taxon>Apidae</taxon>
        <taxon>Bombus</taxon>
        <taxon>Bombus</taxon>
    </lineage>
</organism>
<evidence type="ECO:0000259" key="3">
    <source>
        <dbReference type="PROSITE" id="PS50158"/>
    </source>
</evidence>
<feature type="compositionally biased region" description="Basic and acidic residues" evidence="2">
    <location>
        <begin position="353"/>
        <end position="369"/>
    </location>
</feature>
<dbReference type="Gene3D" id="3.60.10.10">
    <property type="entry name" value="Endonuclease/exonuclease/phosphatase"/>
    <property type="match status" value="1"/>
</dbReference>
<dbReference type="GO" id="GO:0008270">
    <property type="term" value="F:zinc ion binding"/>
    <property type="evidence" value="ECO:0007669"/>
    <property type="project" value="UniProtKB-KW"/>
</dbReference>
<feature type="compositionally biased region" description="Polar residues" evidence="2">
    <location>
        <begin position="138"/>
        <end position="153"/>
    </location>
</feature>
<dbReference type="KEGG" id="bter:105666892"/>
<dbReference type="PROSITE" id="PS50158">
    <property type="entry name" value="ZF_CCHC"/>
    <property type="match status" value="1"/>
</dbReference>
<feature type="domain" description="CCHC-type" evidence="3">
    <location>
        <begin position="660"/>
        <end position="675"/>
    </location>
</feature>
<gene>
    <name evidence="5" type="primary">LOC105666892</name>
</gene>
<proteinExistence type="predicted"/>
<protein>
    <submittedName>
        <fullName evidence="5">Uncharacterized protein LOC105666892</fullName>
    </submittedName>
</protein>
<keyword evidence="1" id="KW-0862">Zinc</keyword>
<keyword evidence="4" id="KW-1185">Reference proteome</keyword>
<feature type="compositionally biased region" description="Basic and acidic residues" evidence="2">
    <location>
        <begin position="491"/>
        <end position="501"/>
    </location>
</feature>
<dbReference type="GO" id="GO:0003676">
    <property type="term" value="F:nucleic acid binding"/>
    <property type="evidence" value="ECO:0007669"/>
    <property type="project" value="InterPro"/>
</dbReference>
<name>A0A9C6SEJ5_BOMTE</name>
<evidence type="ECO:0000313" key="5">
    <source>
        <dbReference type="RefSeq" id="XP_048267478.1"/>
    </source>
</evidence>
<keyword evidence="1" id="KW-0863">Zinc-finger</keyword>
<dbReference type="RefSeq" id="XP_048267478.1">
    <property type="nucleotide sequence ID" value="XM_048411521.1"/>
</dbReference>
<dbReference type="AlphaFoldDB" id="A0A9C6SEJ5"/>
<dbReference type="InterPro" id="IPR036691">
    <property type="entry name" value="Endo/exonu/phosph_ase_sf"/>
</dbReference>
<sequence length="883" mass="98212">MYGSTGYACLPKFCNILRILSAISHAQEIEQAEYHSPHLLVGAPRHPTPVLTGVECGRVSGTKTGTDGDDLSEIEINNMVMERKKNTVYGAGEGDPSTGAVEGCQAGPAASTSCNRGRPGVDRQALGRASASGDEEGSVNNRSTSVDSNVSRTEVSESEYVWNKLPLERRRESSDDERSSLGSSSLAGLKKRPIRRIAALDDDSTDSNADFVTVSAPKKRKRNTVQSFESDMEEAMFGQATTELDAKIIRAIEEVERIVIYKNLKWMYVKRLIIASRKIRTASAIIRERVIATCENTTPTNPLRYHRHSHGDDRWAKKEGEEYPEAIPRTWKRLCQFESKEGRLQETVMRLTRGTEKKKSKDKKERAEDPTVTELEDLFRRMNIEMRRWLLPSQSSSLTKDKGVVSSGTSALPAAKSTRLRSIIESSESEVDDFTNIVDSKVGRRRDRKNEKHSKSAKGAGNSSGGERIGKEKKRTRNRGDGSKKKNKGGGSKESDGRDEGAGASTRRNIMPNLPQPPRCAAVALQDSVSTYAETRSRVPRKIRLSDLRIADVLPKREFTDVMTLGTNGETAKLKLTRLDISTTLEEVAAAVAEAGGGCHAGEVNVGKLRITSCGLGSVWLRCPLTTARKICSGDDGKGILQVGWSRARVHLLSGRKLQCFKCLETGHVRQNCESTIDRSDLCYKCDIDRCSGKYLQPKKMNTLVSKKDSKIAKIEGMMDGYATSLTEWTNKPRRRKITSGRTDKRRDKIKILQINLNCCKLAQDLMYQYAYKIRSDVVIISEPNKQQTYWHNNTKGNVSIWVMRFSGAHPNDRTTMQDEGIVTGISGPLRIFVTTKPCSNFQRSTTVKLDEKTTVSAEQAYEQDLESRANQRGNTPEDPQRP</sequence>
<feature type="region of interest" description="Disordered" evidence="2">
    <location>
        <begin position="396"/>
        <end position="419"/>
    </location>
</feature>
<evidence type="ECO:0000313" key="4">
    <source>
        <dbReference type="Proteomes" id="UP000835206"/>
    </source>
</evidence>
<feature type="region of interest" description="Disordered" evidence="2">
    <location>
        <begin position="850"/>
        <end position="883"/>
    </location>
</feature>
<evidence type="ECO:0000256" key="1">
    <source>
        <dbReference type="PROSITE-ProRule" id="PRU00047"/>
    </source>
</evidence>
<dbReference type="GeneID" id="105666892"/>
<evidence type="ECO:0000256" key="2">
    <source>
        <dbReference type="SAM" id="MobiDB-lite"/>
    </source>
</evidence>
<dbReference type="InterPro" id="IPR001878">
    <property type="entry name" value="Znf_CCHC"/>
</dbReference>
<feature type="region of interest" description="Disordered" evidence="2">
    <location>
        <begin position="93"/>
        <end position="158"/>
    </location>
</feature>
<accession>A0A9C6SEJ5</accession>